<dbReference type="CDD" id="cd15093">
    <property type="entry name" value="7tmA_SSTR"/>
    <property type="match status" value="1"/>
</dbReference>
<dbReference type="PANTHER" id="PTHR24229:SF112">
    <property type="entry name" value="CHEMOKINE-LIKE RECEPTOR 1"/>
    <property type="match status" value="1"/>
</dbReference>
<feature type="transmembrane region" description="Helical" evidence="13">
    <location>
        <begin position="145"/>
        <end position="168"/>
    </location>
</feature>
<evidence type="ECO:0000256" key="9">
    <source>
        <dbReference type="ARBA" id="ARBA00023180"/>
    </source>
</evidence>
<evidence type="ECO:0000256" key="5">
    <source>
        <dbReference type="ARBA" id="ARBA00023040"/>
    </source>
</evidence>
<feature type="transmembrane region" description="Helical" evidence="13">
    <location>
        <begin position="31"/>
        <end position="56"/>
    </location>
</feature>
<keyword evidence="10 11" id="KW-0807">Transducer</keyword>
<evidence type="ECO:0000256" key="7">
    <source>
        <dbReference type="ARBA" id="ARBA00023157"/>
    </source>
</evidence>
<evidence type="ECO:0000256" key="3">
    <source>
        <dbReference type="ARBA" id="ARBA00022692"/>
    </source>
</evidence>
<evidence type="ECO:0000256" key="13">
    <source>
        <dbReference type="SAM" id="Phobius"/>
    </source>
</evidence>
<feature type="transmembrane region" description="Helical" evidence="13">
    <location>
        <begin position="198"/>
        <end position="221"/>
    </location>
</feature>
<keyword evidence="7" id="KW-1015">Disulfide bond</keyword>
<comment type="subcellular location">
    <subcellularLocation>
        <location evidence="1">Cell membrane</location>
        <topology evidence="1">Multi-pass membrane protein</topology>
    </subcellularLocation>
</comment>
<keyword evidence="9" id="KW-0325">Glycoprotein</keyword>
<keyword evidence="3 11" id="KW-0812">Transmembrane</keyword>
<dbReference type="GO" id="GO:0005886">
    <property type="term" value="C:plasma membrane"/>
    <property type="evidence" value="ECO:0000318"/>
    <property type="project" value="GO_Central"/>
</dbReference>
<dbReference type="KEGG" id="bfo:118429211"/>
<accession>C3ZMP9</accession>
<name>C3ZMP9_BRAFL</name>
<dbReference type="AlphaFoldDB" id="C3ZMP9"/>
<reference evidence="17" key="3">
    <citation type="submission" date="2025-04" db="UniProtKB">
        <authorList>
            <consortium name="RefSeq"/>
        </authorList>
    </citation>
    <scope>IDENTIFICATION</scope>
    <source>
        <strain evidence="17">S238N-H82</strain>
        <tissue evidence="17">Testes</tissue>
    </source>
</reference>
<keyword evidence="8 11" id="KW-0675">Receptor</keyword>
<dbReference type="PROSITE" id="PS50262">
    <property type="entry name" value="G_PROTEIN_RECEP_F1_2"/>
    <property type="match status" value="1"/>
</dbReference>
<evidence type="ECO:0000256" key="1">
    <source>
        <dbReference type="ARBA" id="ARBA00004651"/>
    </source>
</evidence>
<evidence type="ECO:0000256" key="12">
    <source>
        <dbReference type="SAM" id="MobiDB-lite"/>
    </source>
</evidence>
<feature type="domain" description="G-protein coupled receptors family 1 profile" evidence="14">
    <location>
        <begin position="47"/>
        <end position="303"/>
    </location>
</feature>
<dbReference type="SMART" id="SM01381">
    <property type="entry name" value="7TM_GPCR_Srsx"/>
    <property type="match status" value="1"/>
</dbReference>
<dbReference type="InParanoid" id="C3ZMP9"/>
<dbReference type="PROSITE" id="PS00237">
    <property type="entry name" value="G_PROTEIN_RECEP_F1_1"/>
    <property type="match status" value="1"/>
</dbReference>
<dbReference type="GeneID" id="118429211"/>
<dbReference type="InterPro" id="IPR000586">
    <property type="entry name" value="Somatstn_rcpt"/>
</dbReference>
<dbReference type="GO" id="GO:0004994">
    <property type="term" value="F:somatostatin receptor activity"/>
    <property type="evidence" value="ECO:0007669"/>
    <property type="project" value="InterPro"/>
</dbReference>
<dbReference type="Pfam" id="PF00001">
    <property type="entry name" value="7tm_1"/>
    <property type="match status" value="1"/>
</dbReference>
<dbReference type="OMA" id="LNGSHAW"/>
<dbReference type="Gene3D" id="1.20.1070.10">
    <property type="entry name" value="Rhodopsin 7-helix transmembrane proteins"/>
    <property type="match status" value="1"/>
</dbReference>
<dbReference type="GO" id="GO:0007218">
    <property type="term" value="P:neuropeptide signaling pathway"/>
    <property type="evidence" value="ECO:0000318"/>
    <property type="project" value="GO_Central"/>
</dbReference>
<gene>
    <name evidence="17" type="primary">LOC118429211</name>
    <name evidence="15" type="ORF">BRAFLDRAFT_90879</name>
</gene>
<evidence type="ECO:0000313" key="15">
    <source>
        <dbReference type="EMBL" id="EEN46156.1"/>
    </source>
</evidence>
<dbReference type="PRINTS" id="PR00237">
    <property type="entry name" value="GPCRRHODOPSN"/>
</dbReference>
<evidence type="ECO:0000256" key="6">
    <source>
        <dbReference type="ARBA" id="ARBA00023136"/>
    </source>
</evidence>
<dbReference type="PANTHER" id="PTHR24229">
    <property type="entry name" value="NEUROPEPTIDES RECEPTOR"/>
    <property type="match status" value="1"/>
</dbReference>
<feature type="transmembrane region" description="Helical" evidence="13">
    <location>
        <begin position="245"/>
        <end position="265"/>
    </location>
</feature>
<evidence type="ECO:0000313" key="17">
    <source>
        <dbReference type="RefSeq" id="XP_035695567.1"/>
    </source>
</evidence>
<reference evidence="15" key="1">
    <citation type="journal article" date="2008" name="Nature">
        <title>The amphioxus genome and the evolution of the chordate karyotype.</title>
        <authorList>
            <consortium name="US DOE Joint Genome Institute (JGI-PGF)"/>
            <person name="Putnam N.H."/>
            <person name="Butts T."/>
            <person name="Ferrier D.E.K."/>
            <person name="Furlong R.F."/>
            <person name="Hellsten U."/>
            <person name="Kawashima T."/>
            <person name="Robinson-Rechavi M."/>
            <person name="Shoguchi E."/>
            <person name="Terry A."/>
            <person name="Yu J.-K."/>
            <person name="Benito-Gutierrez E.L."/>
            <person name="Dubchak I."/>
            <person name="Garcia-Fernandez J."/>
            <person name="Gibson-Brown J.J."/>
            <person name="Grigoriev I.V."/>
            <person name="Horton A.C."/>
            <person name="de Jong P.J."/>
            <person name="Jurka J."/>
            <person name="Kapitonov V.V."/>
            <person name="Kohara Y."/>
            <person name="Kuroki Y."/>
            <person name="Lindquist E."/>
            <person name="Lucas S."/>
            <person name="Osoegawa K."/>
            <person name="Pennacchio L.A."/>
            <person name="Salamov A.A."/>
            <person name="Satou Y."/>
            <person name="Sauka-Spengler T."/>
            <person name="Schmutz J."/>
            <person name="Shin-I T."/>
            <person name="Toyoda A."/>
            <person name="Bronner-Fraser M."/>
            <person name="Fujiyama A."/>
            <person name="Holland L.Z."/>
            <person name="Holland P.W.H."/>
            <person name="Satoh N."/>
            <person name="Rokhsar D.S."/>
        </authorList>
    </citation>
    <scope>NUCLEOTIDE SEQUENCE [LARGE SCALE GENOMIC DNA]</scope>
    <source>
        <strain evidence="15">S238N-H82</strain>
        <tissue evidence="15">Testes</tissue>
    </source>
</reference>
<feature type="transmembrane region" description="Helical" evidence="13">
    <location>
        <begin position="285"/>
        <end position="306"/>
    </location>
</feature>
<dbReference type="PRINTS" id="PR00246">
    <property type="entry name" value="SOMATOSTATNR"/>
</dbReference>
<sequence length="401" mass="45212">MDQFEFLPFDNLTYDDNGTYPYHNGWTITHVIIPCIYAFVCFVGICGNSLVIYVVLRYAKMKTVTNIYIMNLAMADVLFMMGIPFLAASFALRNWPFGTVMCKIVLSLDAINMFSSVFNLTVMSVDRYLAVVHPVKSADFRRPRIAKVVNVCVWVASIIVISPVIVVAKPTEQQDGSYACNLHWSDSEDGMAFWSTAFIAYTFVIGFVAPLIIIAVCYTLLLRKVKTASARAGARGTRKRSRRKVTRMVIVMVVVFVICWLPFYTLQLVNLNVQLQVTPFLVGSYHFIVTLSYANSCVNPILYALLSENFKKSYQKAICHRDASIDAFTTHDASHTRRRVNSRSKAQQNGGTDSTRIEMRSFGGGNVLRSSLERNGRNRSRAYHADTVRTISNDLTPDKKE</sequence>
<evidence type="ECO:0000313" key="16">
    <source>
        <dbReference type="Proteomes" id="UP000001554"/>
    </source>
</evidence>
<comment type="similarity">
    <text evidence="11">Belongs to the G-protein coupled receptor 1 family.</text>
</comment>
<evidence type="ECO:0000256" key="2">
    <source>
        <dbReference type="ARBA" id="ARBA00022475"/>
    </source>
</evidence>
<evidence type="ECO:0000259" key="14">
    <source>
        <dbReference type="PROSITE" id="PS50262"/>
    </source>
</evidence>
<proteinExistence type="inferred from homology"/>
<evidence type="ECO:0000256" key="8">
    <source>
        <dbReference type="ARBA" id="ARBA00023170"/>
    </source>
</evidence>
<dbReference type="FunFam" id="1.20.1070.10:FF:000039">
    <property type="entry name" value="somatostatin receptor type 2"/>
    <property type="match status" value="1"/>
</dbReference>
<keyword evidence="6 13" id="KW-0472">Membrane</keyword>
<keyword evidence="5 11" id="KW-0297">G-protein coupled receptor</keyword>
<dbReference type="SUPFAM" id="SSF81321">
    <property type="entry name" value="Family A G protein-coupled receptor-like"/>
    <property type="match status" value="1"/>
</dbReference>
<dbReference type="InterPro" id="IPR000276">
    <property type="entry name" value="GPCR_Rhodpsn"/>
</dbReference>
<dbReference type="OrthoDB" id="6076970at2759"/>
<dbReference type="GO" id="GO:0004930">
    <property type="term" value="F:G protein-coupled receptor activity"/>
    <property type="evidence" value="ECO:0000318"/>
    <property type="project" value="GO_Central"/>
</dbReference>
<evidence type="ECO:0000256" key="10">
    <source>
        <dbReference type="ARBA" id="ARBA00023224"/>
    </source>
</evidence>
<keyword evidence="2" id="KW-1003">Cell membrane</keyword>
<dbReference type="RefSeq" id="XP_035695567.1">
    <property type="nucleotide sequence ID" value="XM_035839674.1"/>
</dbReference>
<evidence type="ECO:0000256" key="11">
    <source>
        <dbReference type="RuleBase" id="RU000688"/>
    </source>
</evidence>
<evidence type="ECO:0000256" key="4">
    <source>
        <dbReference type="ARBA" id="ARBA00022989"/>
    </source>
</evidence>
<reference evidence="16" key="2">
    <citation type="journal article" date="2020" name="Nat. Ecol. Evol.">
        <title>Deeply conserved synteny resolves early events in vertebrate evolution.</title>
        <authorList>
            <person name="Simakov O."/>
            <person name="Marletaz F."/>
            <person name="Yue J.X."/>
            <person name="O'Connell B."/>
            <person name="Jenkins J."/>
            <person name="Brandt A."/>
            <person name="Calef R."/>
            <person name="Tung C.H."/>
            <person name="Huang T.K."/>
            <person name="Schmutz J."/>
            <person name="Satoh N."/>
            <person name="Yu J.K."/>
            <person name="Putnam N.H."/>
            <person name="Green R.E."/>
            <person name="Rokhsar D.S."/>
        </authorList>
    </citation>
    <scope>NUCLEOTIDE SEQUENCE [LARGE SCALE GENOMIC DNA]</scope>
    <source>
        <strain evidence="16">S238N-H82</strain>
    </source>
</reference>
<feature type="compositionally biased region" description="Polar residues" evidence="12">
    <location>
        <begin position="343"/>
        <end position="354"/>
    </location>
</feature>
<dbReference type="InterPro" id="IPR017452">
    <property type="entry name" value="GPCR_Rhodpsn_7TM"/>
</dbReference>
<organism>
    <name type="scientific">Branchiostoma floridae</name>
    <name type="common">Florida lancelet</name>
    <name type="synonym">Amphioxus</name>
    <dbReference type="NCBI Taxonomy" id="7739"/>
    <lineage>
        <taxon>Eukaryota</taxon>
        <taxon>Metazoa</taxon>
        <taxon>Chordata</taxon>
        <taxon>Cephalochordata</taxon>
        <taxon>Leptocardii</taxon>
        <taxon>Amphioxiformes</taxon>
        <taxon>Branchiostomatidae</taxon>
        <taxon>Branchiostoma</taxon>
    </lineage>
</organism>
<feature type="region of interest" description="Disordered" evidence="12">
    <location>
        <begin position="334"/>
        <end position="401"/>
    </location>
</feature>
<feature type="transmembrane region" description="Helical" evidence="13">
    <location>
        <begin position="68"/>
        <end position="92"/>
    </location>
</feature>
<dbReference type="GO" id="GO:0042923">
    <property type="term" value="F:neuropeptide binding"/>
    <property type="evidence" value="ECO:0000318"/>
    <property type="project" value="GO_Central"/>
</dbReference>
<dbReference type="eggNOG" id="KOG3656">
    <property type="taxonomic scope" value="Eukaryota"/>
</dbReference>
<keyword evidence="4 13" id="KW-1133">Transmembrane helix</keyword>
<feature type="transmembrane region" description="Helical" evidence="13">
    <location>
        <begin position="104"/>
        <end position="125"/>
    </location>
</feature>
<dbReference type="GO" id="GO:0043005">
    <property type="term" value="C:neuron projection"/>
    <property type="evidence" value="ECO:0000318"/>
    <property type="project" value="GO_Central"/>
</dbReference>
<protein>
    <submittedName>
        <fullName evidence="17">Somatostatin receptor type 2-like</fullName>
    </submittedName>
</protein>
<dbReference type="EMBL" id="GG666647">
    <property type="protein sequence ID" value="EEN46156.1"/>
    <property type="molecule type" value="Genomic_DNA"/>
</dbReference>
<dbReference type="Proteomes" id="UP000001554">
    <property type="component" value="Chromosome 13"/>
</dbReference>
<keyword evidence="16" id="KW-1185">Reference proteome</keyword>